<evidence type="ECO:0000256" key="3">
    <source>
        <dbReference type="ARBA" id="ARBA00006870"/>
    </source>
</evidence>
<evidence type="ECO:0000256" key="7">
    <source>
        <dbReference type="ARBA" id="ARBA00022989"/>
    </source>
</evidence>
<name>A0A538U644_UNCEI</name>
<accession>A0A538U644</accession>
<evidence type="ECO:0000256" key="1">
    <source>
        <dbReference type="ARBA" id="ARBA00002536"/>
    </source>
</evidence>
<comment type="subcellular location">
    <subcellularLocation>
        <location evidence="2">Cell membrane</location>
        <topology evidence="2">Multi-pass membrane protein</topology>
    </subcellularLocation>
</comment>
<comment type="similarity">
    <text evidence="3">Belongs to the cytochrome c oxidase bacterial subunit CtaF family.</text>
</comment>
<dbReference type="InterPro" id="IPR021050">
    <property type="entry name" value="Cyt_c_oxidase_su4_actinobac"/>
</dbReference>
<evidence type="ECO:0000313" key="13">
    <source>
        <dbReference type="EMBL" id="TMQ71337.1"/>
    </source>
</evidence>
<sequence>FGTVPTVHSLDPLWGKDGEEIARTANQVHGHIHMPPSSVWPMLSALGMTLLMSGMVFGWWVGIPGLVLMLVGLYSWAFEPCH</sequence>
<evidence type="ECO:0000256" key="12">
    <source>
        <dbReference type="SAM" id="Phobius"/>
    </source>
</evidence>
<evidence type="ECO:0000313" key="14">
    <source>
        <dbReference type="Proteomes" id="UP000319771"/>
    </source>
</evidence>
<dbReference type="EC" id="7.1.1.9" evidence="4"/>
<comment type="function">
    <text evidence="1">Part of cytochrome c oxidase, its function is unknown.</text>
</comment>
<dbReference type="GO" id="GO:0004129">
    <property type="term" value="F:cytochrome-c oxidase activity"/>
    <property type="evidence" value="ECO:0007669"/>
    <property type="project" value="UniProtKB-EC"/>
</dbReference>
<dbReference type="EMBL" id="VBPB01000169">
    <property type="protein sequence ID" value="TMQ71337.1"/>
    <property type="molecule type" value="Genomic_DNA"/>
</dbReference>
<dbReference type="AlphaFoldDB" id="A0A538U644"/>
<evidence type="ECO:0000256" key="5">
    <source>
        <dbReference type="ARBA" id="ARBA00022475"/>
    </source>
</evidence>
<dbReference type="Pfam" id="PF12270">
    <property type="entry name" value="Cyt_c_ox_IV"/>
    <property type="match status" value="1"/>
</dbReference>
<organism evidence="13 14">
    <name type="scientific">Eiseniibacteriota bacterium</name>
    <dbReference type="NCBI Taxonomy" id="2212470"/>
    <lineage>
        <taxon>Bacteria</taxon>
        <taxon>Candidatus Eiseniibacteriota</taxon>
    </lineage>
</organism>
<evidence type="ECO:0000256" key="2">
    <source>
        <dbReference type="ARBA" id="ARBA00004651"/>
    </source>
</evidence>
<dbReference type="Proteomes" id="UP000319771">
    <property type="component" value="Unassembled WGS sequence"/>
</dbReference>
<protein>
    <recommendedName>
        <fullName evidence="4">cytochrome-c oxidase</fullName>
        <ecNumber evidence="4">7.1.1.9</ecNumber>
    </recommendedName>
    <alternativeName>
        <fullName evidence="10">Cytochrome aa3 subunit 4</fullName>
    </alternativeName>
    <alternativeName>
        <fullName evidence="9">Cytochrome c oxidase polypeptide IV</fullName>
    </alternativeName>
</protein>
<keyword evidence="7 12" id="KW-1133">Transmembrane helix</keyword>
<evidence type="ECO:0000256" key="6">
    <source>
        <dbReference type="ARBA" id="ARBA00022692"/>
    </source>
</evidence>
<reference evidence="13 14" key="1">
    <citation type="journal article" date="2019" name="Nat. Microbiol.">
        <title>Mediterranean grassland soil C-N compound turnover is dependent on rainfall and depth, and is mediated by genomically divergent microorganisms.</title>
        <authorList>
            <person name="Diamond S."/>
            <person name="Andeer P.F."/>
            <person name="Li Z."/>
            <person name="Crits-Christoph A."/>
            <person name="Burstein D."/>
            <person name="Anantharaman K."/>
            <person name="Lane K.R."/>
            <person name="Thomas B.C."/>
            <person name="Pan C."/>
            <person name="Northen T.R."/>
            <person name="Banfield J.F."/>
        </authorList>
    </citation>
    <scope>NUCLEOTIDE SEQUENCE [LARGE SCALE GENOMIC DNA]</scope>
    <source>
        <strain evidence="13">WS_11</strain>
    </source>
</reference>
<dbReference type="Gene3D" id="1.10.287.70">
    <property type="match status" value="1"/>
</dbReference>
<comment type="catalytic activity">
    <reaction evidence="11">
        <text>4 Fe(II)-[cytochrome c] + O2 + 8 H(+)(in) = 4 Fe(III)-[cytochrome c] + 2 H2O + 4 H(+)(out)</text>
        <dbReference type="Rhea" id="RHEA:11436"/>
        <dbReference type="Rhea" id="RHEA-COMP:10350"/>
        <dbReference type="Rhea" id="RHEA-COMP:14399"/>
        <dbReference type="ChEBI" id="CHEBI:15377"/>
        <dbReference type="ChEBI" id="CHEBI:15378"/>
        <dbReference type="ChEBI" id="CHEBI:15379"/>
        <dbReference type="ChEBI" id="CHEBI:29033"/>
        <dbReference type="ChEBI" id="CHEBI:29034"/>
        <dbReference type="EC" id="7.1.1.9"/>
    </reaction>
</comment>
<comment type="caution">
    <text evidence="13">The sequence shown here is derived from an EMBL/GenBank/DDBJ whole genome shotgun (WGS) entry which is preliminary data.</text>
</comment>
<gene>
    <name evidence="13" type="ORF">E6K81_10325</name>
</gene>
<evidence type="ECO:0000256" key="11">
    <source>
        <dbReference type="ARBA" id="ARBA00047816"/>
    </source>
</evidence>
<keyword evidence="6 12" id="KW-0812">Transmembrane</keyword>
<evidence type="ECO:0000256" key="4">
    <source>
        <dbReference type="ARBA" id="ARBA00012949"/>
    </source>
</evidence>
<keyword evidence="8 12" id="KW-0472">Membrane</keyword>
<feature type="transmembrane region" description="Helical" evidence="12">
    <location>
        <begin position="57"/>
        <end position="77"/>
    </location>
</feature>
<feature type="non-terminal residue" evidence="13">
    <location>
        <position position="1"/>
    </location>
</feature>
<evidence type="ECO:0000256" key="9">
    <source>
        <dbReference type="ARBA" id="ARBA00031366"/>
    </source>
</evidence>
<dbReference type="GO" id="GO:0005886">
    <property type="term" value="C:plasma membrane"/>
    <property type="evidence" value="ECO:0007669"/>
    <property type="project" value="UniProtKB-SubCell"/>
</dbReference>
<proteinExistence type="inferred from homology"/>
<dbReference type="GO" id="GO:0022900">
    <property type="term" value="P:electron transport chain"/>
    <property type="evidence" value="ECO:0007669"/>
    <property type="project" value="InterPro"/>
</dbReference>
<keyword evidence="5" id="KW-1003">Cell membrane</keyword>
<evidence type="ECO:0000256" key="8">
    <source>
        <dbReference type="ARBA" id="ARBA00023136"/>
    </source>
</evidence>
<evidence type="ECO:0000256" key="10">
    <source>
        <dbReference type="ARBA" id="ARBA00031401"/>
    </source>
</evidence>